<dbReference type="PANTHER" id="PTHR34153:SF2">
    <property type="entry name" value="SI:CH211-262H13.3-RELATED"/>
    <property type="match status" value="1"/>
</dbReference>
<sequence>MVLPDIEIRYHVVKFLEENSVTVVPTSWVKYDKYEWPPFKSLKKIEDYVKNLRDPEPSWQKIRVHIMKSTESYDKAVKLEETALYTSGLNSEMEDAEELSRREKKEASGSRQF</sequence>
<dbReference type="Proteomes" id="UP001497382">
    <property type="component" value="Unassembled WGS sequence"/>
</dbReference>
<dbReference type="PANTHER" id="PTHR34153">
    <property type="entry name" value="SI:CH211-262H13.3-RELATED-RELATED"/>
    <property type="match status" value="1"/>
</dbReference>
<evidence type="ECO:0000313" key="2">
    <source>
        <dbReference type="EMBL" id="CAL1295849.1"/>
    </source>
</evidence>
<gene>
    <name evidence="2" type="ORF">LARSCL_LOCUS19513</name>
</gene>
<dbReference type="AlphaFoldDB" id="A0AAV2BK80"/>
<feature type="region of interest" description="Disordered" evidence="1">
    <location>
        <begin position="91"/>
        <end position="113"/>
    </location>
</feature>
<keyword evidence="3" id="KW-1185">Reference proteome</keyword>
<organism evidence="2 3">
    <name type="scientific">Larinioides sclopetarius</name>
    <dbReference type="NCBI Taxonomy" id="280406"/>
    <lineage>
        <taxon>Eukaryota</taxon>
        <taxon>Metazoa</taxon>
        <taxon>Ecdysozoa</taxon>
        <taxon>Arthropoda</taxon>
        <taxon>Chelicerata</taxon>
        <taxon>Arachnida</taxon>
        <taxon>Araneae</taxon>
        <taxon>Araneomorphae</taxon>
        <taxon>Entelegynae</taxon>
        <taxon>Araneoidea</taxon>
        <taxon>Araneidae</taxon>
        <taxon>Larinioides</taxon>
    </lineage>
</organism>
<accession>A0AAV2BK80</accession>
<comment type="caution">
    <text evidence="2">The sequence shown here is derived from an EMBL/GenBank/DDBJ whole genome shotgun (WGS) entry which is preliminary data.</text>
</comment>
<reference evidence="2 3" key="1">
    <citation type="submission" date="2024-04" db="EMBL/GenBank/DDBJ databases">
        <authorList>
            <person name="Rising A."/>
            <person name="Reimegard J."/>
            <person name="Sonavane S."/>
            <person name="Akerstrom W."/>
            <person name="Nylinder S."/>
            <person name="Hedman E."/>
            <person name="Kallberg Y."/>
        </authorList>
    </citation>
    <scope>NUCLEOTIDE SEQUENCE [LARGE SCALE GENOMIC DNA]</scope>
</reference>
<name>A0AAV2BK80_9ARAC</name>
<protein>
    <submittedName>
        <fullName evidence="2">Uncharacterized protein</fullName>
    </submittedName>
</protein>
<evidence type="ECO:0000256" key="1">
    <source>
        <dbReference type="SAM" id="MobiDB-lite"/>
    </source>
</evidence>
<evidence type="ECO:0000313" key="3">
    <source>
        <dbReference type="Proteomes" id="UP001497382"/>
    </source>
</evidence>
<proteinExistence type="predicted"/>
<feature type="compositionally biased region" description="Basic and acidic residues" evidence="1">
    <location>
        <begin position="98"/>
        <end position="113"/>
    </location>
</feature>
<dbReference type="EMBL" id="CAXIEN010000382">
    <property type="protein sequence ID" value="CAL1295849.1"/>
    <property type="molecule type" value="Genomic_DNA"/>
</dbReference>